<keyword evidence="2" id="KW-1185">Reference proteome</keyword>
<sequence>MTEKKNIFDQLMGAKYTRGNQEVNQVEEPSEHSEEELLNQVPLPKWLEDVDMDQLLEHGTTLYSSYEELKPYIKKYGPKILSYLAEKIEKS</sequence>
<dbReference type="RefSeq" id="WP_239673584.1">
    <property type="nucleotide sequence ID" value="NZ_CP049742.1"/>
</dbReference>
<name>A0A7S8C9X1_9BACI</name>
<dbReference type="EMBL" id="CP049742">
    <property type="protein sequence ID" value="QPC46062.1"/>
    <property type="molecule type" value="Genomic_DNA"/>
</dbReference>
<organism evidence="1 2">
    <name type="scientific">Mangrovibacillus cuniculi</name>
    <dbReference type="NCBI Taxonomy" id="2593652"/>
    <lineage>
        <taxon>Bacteria</taxon>
        <taxon>Bacillati</taxon>
        <taxon>Bacillota</taxon>
        <taxon>Bacilli</taxon>
        <taxon>Bacillales</taxon>
        <taxon>Bacillaceae</taxon>
        <taxon>Mangrovibacillus</taxon>
    </lineage>
</organism>
<dbReference type="AlphaFoldDB" id="A0A7S8C9X1"/>
<reference evidence="1 2" key="1">
    <citation type="submission" date="2019-07" db="EMBL/GenBank/DDBJ databases">
        <title>Genome sequence of 2 isolates from Red Sea Mangroves.</title>
        <authorList>
            <person name="Sefrji F."/>
            <person name="Michoud G."/>
            <person name="Merlino G."/>
            <person name="Daffonchio D."/>
        </authorList>
    </citation>
    <scope>NUCLEOTIDE SEQUENCE [LARGE SCALE GENOMIC DNA]</scope>
    <source>
        <strain evidence="1 2">R1DC41</strain>
    </source>
</reference>
<protein>
    <submittedName>
        <fullName evidence="1">Uncharacterized protein</fullName>
    </submittedName>
</protein>
<accession>A0A7S8C9X1</accession>
<evidence type="ECO:0000313" key="2">
    <source>
        <dbReference type="Proteomes" id="UP000593626"/>
    </source>
</evidence>
<dbReference type="KEGG" id="mcui:G8O30_03350"/>
<gene>
    <name evidence="1" type="ORF">G8O30_03350</name>
</gene>
<proteinExistence type="predicted"/>
<dbReference type="Proteomes" id="UP000593626">
    <property type="component" value="Chromosome"/>
</dbReference>
<evidence type="ECO:0000313" key="1">
    <source>
        <dbReference type="EMBL" id="QPC46062.1"/>
    </source>
</evidence>